<dbReference type="AlphaFoldDB" id="A0A183DJ64"/>
<reference evidence="1 2" key="2">
    <citation type="submission" date="2018-11" db="EMBL/GenBank/DDBJ databases">
        <authorList>
            <consortium name="Pathogen Informatics"/>
        </authorList>
    </citation>
    <scope>NUCLEOTIDE SEQUENCE [LARGE SCALE GENOMIC DNA]</scope>
</reference>
<protein>
    <submittedName>
        <fullName evidence="1 3">Uncharacterized protein</fullName>
    </submittedName>
</protein>
<dbReference type="EMBL" id="UYRT01026422">
    <property type="protein sequence ID" value="VDK65025.1"/>
    <property type="molecule type" value="Genomic_DNA"/>
</dbReference>
<proteinExistence type="predicted"/>
<accession>A0A183DJ64</accession>
<name>A0A183DJ64_9BILA</name>
<evidence type="ECO:0000313" key="1">
    <source>
        <dbReference type="EMBL" id="VDK65025.1"/>
    </source>
</evidence>
<organism evidence="3">
    <name type="scientific">Gongylonema pulchrum</name>
    <dbReference type="NCBI Taxonomy" id="637853"/>
    <lineage>
        <taxon>Eukaryota</taxon>
        <taxon>Metazoa</taxon>
        <taxon>Ecdysozoa</taxon>
        <taxon>Nematoda</taxon>
        <taxon>Chromadorea</taxon>
        <taxon>Rhabditida</taxon>
        <taxon>Spirurina</taxon>
        <taxon>Spiruromorpha</taxon>
        <taxon>Spiruroidea</taxon>
        <taxon>Gongylonematidae</taxon>
        <taxon>Gongylonema</taxon>
    </lineage>
</organism>
<evidence type="ECO:0000313" key="2">
    <source>
        <dbReference type="Proteomes" id="UP000271098"/>
    </source>
</evidence>
<keyword evidence="2" id="KW-1185">Reference proteome</keyword>
<sequence length="77" mass="8949">MGLRITGSSVALVIKVKWGDIEAKTREEKGGRKEEKEEEGQIELGRLILKSGHVHQFFRSDFYLSLLSSYRMYFKIK</sequence>
<dbReference type="Proteomes" id="UP000271098">
    <property type="component" value="Unassembled WGS sequence"/>
</dbReference>
<gene>
    <name evidence="1" type="ORF">GPUH_LOCUS8759</name>
</gene>
<reference evidence="3" key="1">
    <citation type="submission" date="2016-06" db="UniProtKB">
        <authorList>
            <consortium name="WormBaseParasite"/>
        </authorList>
    </citation>
    <scope>IDENTIFICATION</scope>
</reference>
<evidence type="ECO:0000313" key="3">
    <source>
        <dbReference type="WBParaSite" id="GPUH_0000876501-mRNA-1"/>
    </source>
</evidence>
<dbReference type="WBParaSite" id="GPUH_0000876501-mRNA-1">
    <property type="protein sequence ID" value="GPUH_0000876501-mRNA-1"/>
    <property type="gene ID" value="GPUH_0000876501"/>
</dbReference>